<feature type="region of interest" description="Disordered" evidence="1">
    <location>
        <begin position="1"/>
        <end position="23"/>
    </location>
</feature>
<feature type="compositionally biased region" description="Acidic residues" evidence="1">
    <location>
        <begin position="11"/>
        <end position="20"/>
    </location>
</feature>
<feature type="non-terminal residue" evidence="2">
    <location>
        <position position="1"/>
    </location>
</feature>
<evidence type="ECO:0000256" key="1">
    <source>
        <dbReference type="SAM" id="MobiDB-lite"/>
    </source>
</evidence>
<evidence type="ECO:0000313" key="2">
    <source>
        <dbReference type="EMBL" id="KAH9299062.1"/>
    </source>
</evidence>
<name>A0AA38CJX3_TAXCH</name>
<dbReference type="AlphaFoldDB" id="A0AA38CJX3"/>
<dbReference type="Proteomes" id="UP000824469">
    <property type="component" value="Unassembled WGS sequence"/>
</dbReference>
<protein>
    <submittedName>
        <fullName evidence="2">Uncharacterized protein</fullName>
    </submittedName>
</protein>
<feature type="compositionally biased region" description="Gly residues" evidence="1">
    <location>
        <begin position="1"/>
        <end position="10"/>
    </location>
</feature>
<evidence type="ECO:0000313" key="3">
    <source>
        <dbReference type="Proteomes" id="UP000824469"/>
    </source>
</evidence>
<accession>A0AA38CJX3</accession>
<keyword evidence="3" id="KW-1185">Reference proteome</keyword>
<gene>
    <name evidence="2" type="ORF">KI387_030744</name>
</gene>
<comment type="caution">
    <text evidence="2">The sequence shown here is derived from an EMBL/GenBank/DDBJ whole genome shotgun (WGS) entry which is preliminary data.</text>
</comment>
<proteinExistence type="predicted"/>
<feature type="non-terminal residue" evidence="2">
    <location>
        <position position="52"/>
    </location>
</feature>
<dbReference type="EMBL" id="JAHRHJ020000010">
    <property type="protein sequence ID" value="KAH9299062.1"/>
    <property type="molecule type" value="Genomic_DNA"/>
</dbReference>
<reference evidence="2 3" key="1">
    <citation type="journal article" date="2021" name="Nat. Plants">
        <title>The Taxus genome provides insights into paclitaxel biosynthesis.</title>
        <authorList>
            <person name="Xiong X."/>
            <person name="Gou J."/>
            <person name="Liao Q."/>
            <person name="Li Y."/>
            <person name="Zhou Q."/>
            <person name="Bi G."/>
            <person name="Li C."/>
            <person name="Du R."/>
            <person name="Wang X."/>
            <person name="Sun T."/>
            <person name="Guo L."/>
            <person name="Liang H."/>
            <person name="Lu P."/>
            <person name="Wu Y."/>
            <person name="Zhang Z."/>
            <person name="Ro D.K."/>
            <person name="Shang Y."/>
            <person name="Huang S."/>
            <person name="Yan J."/>
        </authorList>
    </citation>
    <scope>NUCLEOTIDE SEQUENCE [LARGE SCALE GENOMIC DNA]</scope>
    <source>
        <strain evidence="2">Ta-2019</strain>
    </source>
</reference>
<organism evidence="2 3">
    <name type="scientific">Taxus chinensis</name>
    <name type="common">Chinese yew</name>
    <name type="synonym">Taxus wallichiana var. chinensis</name>
    <dbReference type="NCBI Taxonomy" id="29808"/>
    <lineage>
        <taxon>Eukaryota</taxon>
        <taxon>Viridiplantae</taxon>
        <taxon>Streptophyta</taxon>
        <taxon>Embryophyta</taxon>
        <taxon>Tracheophyta</taxon>
        <taxon>Spermatophyta</taxon>
        <taxon>Pinopsida</taxon>
        <taxon>Pinidae</taxon>
        <taxon>Conifers II</taxon>
        <taxon>Cupressales</taxon>
        <taxon>Taxaceae</taxon>
        <taxon>Taxus</taxon>
    </lineage>
</organism>
<sequence>IHSGLKGVGPEGEEGTEVEEGTATVDVGKCVETLGGGIEREANIVLTGGGDN</sequence>